<name>A0AAJ2U4S6_ALKPS</name>
<accession>A0AAJ2U4S6</accession>
<dbReference type="AlphaFoldDB" id="A0AAJ2U4S6"/>
<protein>
    <submittedName>
        <fullName evidence="2">DNA double-strand break repair nuclease NurA</fullName>
    </submittedName>
</protein>
<comment type="caution">
    <text evidence="2">The sequence shown here is derived from an EMBL/GenBank/DDBJ whole genome shotgun (WGS) entry which is preliminary data.</text>
</comment>
<evidence type="ECO:0000313" key="3">
    <source>
        <dbReference type="Proteomes" id="UP001285636"/>
    </source>
</evidence>
<dbReference type="RefSeq" id="WP_323467659.1">
    <property type="nucleotide sequence ID" value="NZ_CP144224.1"/>
</dbReference>
<gene>
    <name evidence="2" type="ORF">RYX45_19245</name>
</gene>
<reference evidence="2" key="1">
    <citation type="submission" date="2023-10" db="EMBL/GenBank/DDBJ databases">
        <title>Screening of Alkalihalophilus pseudofirmusBZ-TG-HK211 and Its Alleviation of Salt Stress on Rapeseed Growth.</title>
        <authorList>
            <person name="Zhao B."/>
            <person name="Guo T."/>
        </authorList>
    </citation>
    <scope>NUCLEOTIDE SEQUENCE</scope>
    <source>
        <strain evidence="2">BZ-TG-HK211</strain>
    </source>
</reference>
<dbReference type="Pfam" id="PF09376">
    <property type="entry name" value="NurA"/>
    <property type="match status" value="1"/>
</dbReference>
<feature type="domain" description="NurA" evidence="1">
    <location>
        <begin position="62"/>
        <end position="289"/>
    </location>
</feature>
<dbReference type="Proteomes" id="UP001285636">
    <property type="component" value="Unassembled WGS sequence"/>
</dbReference>
<proteinExistence type="predicted"/>
<dbReference type="SMART" id="SM00933">
    <property type="entry name" value="NurA"/>
    <property type="match status" value="1"/>
</dbReference>
<organism evidence="2 3">
    <name type="scientific">Alkalihalophilus pseudofirmus</name>
    <name type="common">Bacillus pseudofirmus</name>
    <dbReference type="NCBI Taxonomy" id="79885"/>
    <lineage>
        <taxon>Bacteria</taxon>
        <taxon>Bacillati</taxon>
        <taxon>Bacillota</taxon>
        <taxon>Bacilli</taxon>
        <taxon>Bacillales</taxon>
        <taxon>Bacillaceae</taxon>
        <taxon>Alkalihalophilus</taxon>
    </lineage>
</organism>
<evidence type="ECO:0000313" key="2">
    <source>
        <dbReference type="EMBL" id="MDV2887326.1"/>
    </source>
</evidence>
<dbReference type="EMBL" id="JAWJAY010000010">
    <property type="protein sequence ID" value="MDV2887326.1"/>
    <property type="molecule type" value="Genomic_DNA"/>
</dbReference>
<dbReference type="InterPro" id="IPR018977">
    <property type="entry name" value="NurA_domain"/>
</dbReference>
<evidence type="ECO:0000259" key="1">
    <source>
        <dbReference type="SMART" id="SM00933"/>
    </source>
</evidence>
<sequence length="320" mass="37010">MLNLSPDLAKKLEGIGNELKAIYADSTNEKEIIRQKLRDSGTYFRQMELLSTRTLSNWLNGREIAGVDGSVNQTKGQPPHLLYLFQALAKTISGYECRESDVYTPLLDTKEEIEQEKQPMKWRSHLLAKIELEVAKRLIEEKDVGFLMMDGALYHYRIDAPEEWESLRLLALEKDVLLVGVSEEITTENLIKLPAFKDHARKPHTYDRDLLFGKLNRGEMIHLEDIQQKAGLSSSWMRPSSAPSITGFDLLIEQSEKRDLVSDLLYTLTPKDGRGIPFWLDHVDRDVRVTDRLVEALVEQYIDPEIKQRLFIQKRQDRPY</sequence>